<gene>
    <name evidence="2" type="ORF">M153_74120001061</name>
</gene>
<evidence type="ECO:0000256" key="1">
    <source>
        <dbReference type="SAM" id="Phobius"/>
    </source>
</evidence>
<dbReference type="EMBL" id="LGUB01001013">
    <property type="protein sequence ID" value="KRH92326.1"/>
    <property type="molecule type" value="Genomic_DNA"/>
</dbReference>
<reference evidence="2 3" key="1">
    <citation type="submission" date="2015-07" db="EMBL/GenBank/DDBJ databases">
        <title>The genome of Pseudoloma neurophilia, a relevant intracellular parasite of the zebrafish.</title>
        <authorList>
            <person name="Ndikumana S."/>
            <person name="Pelin A."/>
            <person name="Sanders J."/>
            <person name="Corradi N."/>
        </authorList>
    </citation>
    <scope>NUCLEOTIDE SEQUENCE [LARGE SCALE GENOMIC DNA]</scope>
    <source>
        <strain evidence="2 3">MK1</strain>
    </source>
</reference>
<protein>
    <submittedName>
        <fullName evidence="2">Uncharacterized protein</fullName>
    </submittedName>
</protein>
<proteinExistence type="predicted"/>
<keyword evidence="1" id="KW-1133">Transmembrane helix</keyword>
<comment type="caution">
    <text evidence="2">The sequence shown here is derived from an EMBL/GenBank/DDBJ whole genome shotgun (WGS) entry which is preliminary data.</text>
</comment>
<dbReference type="AlphaFoldDB" id="A0A0R0LSA2"/>
<feature type="transmembrane region" description="Helical" evidence="1">
    <location>
        <begin position="26"/>
        <end position="47"/>
    </location>
</feature>
<keyword evidence="3" id="KW-1185">Reference proteome</keyword>
<name>A0A0R0LSA2_9MICR</name>
<accession>A0A0R0LSA2</accession>
<feature type="transmembrane region" description="Helical" evidence="1">
    <location>
        <begin position="67"/>
        <end position="86"/>
    </location>
</feature>
<sequence>MEIFHHLMPLCILVIEGFNTPINTKMLPFSIFIIPLYYFIAHISNKYNQRWPYPLLENISHLERSKIFIGYGLLGLIPATIFCLIMKRWRYTDQIFEQNFDHDKTKNK</sequence>
<dbReference type="VEuPathDB" id="MicrosporidiaDB:M153_74120001061"/>
<evidence type="ECO:0000313" key="3">
    <source>
        <dbReference type="Proteomes" id="UP000051530"/>
    </source>
</evidence>
<organism evidence="2 3">
    <name type="scientific">Pseudoloma neurophilia</name>
    <dbReference type="NCBI Taxonomy" id="146866"/>
    <lineage>
        <taxon>Eukaryota</taxon>
        <taxon>Fungi</taxon>
        <taxon>Fungi incertae sedis</taxon>
        <taxon>Microsporidia</taxon>
        <taxon>Pseudoloma</taxon>
    </lineage>
</organism>
<keyword evidence="1" id="KW-0472">Membrane</keyword>
<keyword evidence="1" id="KW-0812">Transmembrane</keyword>
<dbReference type="Proteomes" id="UP000051530">
    <property type="component" value="Unassembled WGS sequence"/>
</dbReference>
<evidence type="ECO:0000313" key="2">
    <source>
        <dbReference type="EMBL" id="KRH92326.1"/>
    </source>
</evidence>